<reference evidence="1 2" key="1">
    <citation type="journal article" date="2018" name="Sci. Rep.">
        <title>Genomic signatures of local adaptation to the degree of environmental predictability in rotifers.</title>
        <authorList>
            <person name="Franch-Gras L."/>
            <person name="Hahn C."/>
            <person name="Garcia-Roger E.M."/>
            <person name="Carmona M.J."/>
            <person name="Serra M."/>
            <person name="Gomez A."/>
        </authorList>
    </citation>
    <scope>NUCLEOTIDE SEQUENCE [LARGE SCALE GENOMIC DNA]</scope>
    <source>
        <strain evidence="1">HYR1</strain>
    </source>
</reference>
<keyword evidence="2" id="KW-1185">Reference proteome</keyword>
<comment type="caution">
    <text evidence="1">The sequence shown here is derived from an EMBL/GenBank/DDBJ whole genome shotgun (WGS) entry which is preliminary data.</text>
</comment>
<sequence>NFLIINVEILVIYKTVCHNEDFYLLNRMCIKVHQILYKMVGGRKFLDNYKYHPTAVRNILINMFSEKILELSK</sequence>
<protein>
    <submittedName>
        <fullName evidence="1">Uncharacterized protein</fullName>
    </submittedName>
</protein>
<proteinExistence type="predicted"/>
<dbReference type="Proteomes" id="UP000276133">
    <property type="component" value="Unassembled WGS sequence"/>
</dbReference>
<dbReference type="AlphaFoldDB" id="A0A3M7P523"/>
<organism evidence="1 2">
    <name type="scientific">Brachionus plicatilis</name>
    <name type="common">Marine rotifer</name>
    <name type="synonym">Brachionus muelleri</name>
    <dbReference type="NCBI Taxonomy" id="10195"/>
    <lineage>
        <taxon>Eukaryota</taxon>
        <taxon>Metazoa</taxon>
        <taxon>Spiralia</taxon>
        <taxon>Gnathifera</taxon>
        <taxon>Rotifera</taxon>
        <taxon>Eurotatoria</taxon>
        <taxon>Monogononta</taxon>
        <taxon>Pseudotrocha</taxon>
        <taxon>Ploima</taxon>
        <taxon>Brachionidae</taxon>
        <taxon>Brachionus</taxon>
    </lineage>
</organism>
<name>A0A3M7P523_BRAPC</name>
<gene>
    <name evidence="1" type="ORF">BpHYR1_016846</name>
</gene>
<evidence type="ECO:0000313" key="2">
    <source>
        <dbReference type="Proteomes" id="UP000276133"/>
    </source>
</evidence>
<dbReference type="EMBL" id="REGN01013356">
    <property type="protein sequence ID" value="RMZ94029.1"/>
    <property type="molecule type" value="Genomic_DNA"/>
</dbReference>
<accession>A0A3M7P523</accession>
<evidence type="ECO:0000313" key="1">
    <source>
        <dbReference type="EMBL" id="RMZ94029.1"/>
    </source>
</evidence>
<feature type="non-terminal residue" evidence="1">
    <location>
        <position position="1"/>
    </location>
</feature>